<dbReference type="Proteomes" id="UP001605036">
    <property type="component" value="Unassembled WGS sequence"/>
</dbReference>
<accession>A0ABD1XRJ7</accession>
<organism evidence="4 5">
    <name type="scientific">Riccia fluitans</name>
    <dbReference type="NCBI Taxonomy" id="41844"/>
    <lineage>
        <taxon>Eukaryota</taxon>
        <taxon>Viridiplantae</taxon>
        <taxon>Streptophyta</taxon>
        <taxon>Embryophyta</taxon>
        <taxon>Marchantiophyta</taxon>
        <taxon>Marchantiopsida</taxon>
        <taxon>Marchantiidae</taxon>
        <taxon>Marchantiales</taxon>
        <taxon>Ricciaceae</taxon>
        <taxon>Riccia</taxon>
    </lineage>
</organism>
<dbReference type="InterPro" id="IPR000864">
    <property type="entry name" value="Prot_inh_pot1"/>
</dbReference>
<comment type="caution">
    <text evidence="4">The sequence shown here is derived from an EMBL/GenBank/DDBJ whole genome shotgun (WGS) entry which is preliminary data.</text>
</comment>
<protein>
    <submittedName>
        <fullName evidence="4">Uncharacterized protein</fullName>
    </submittedName>
</protein>
<evidence type="ECO:0000313" key="5">
    <source>
        <dbReference type="Proteomes" id="UP001605036"/>
    </source>
</evidence>
<dbReference type="EMBL" id="JBHFFA010000008">
    <property type="protein sequence ID" value="KAL2610153.1"/>
    <property type="molecule type" value="Genomic_DNA"/>
</dbReference>
<dbReference type="SUPFAM" id="SSF54654">
    <property type="entry name" value="CI-2 family of serine protease inhibitors"/>
    <property type="match status" value="1"/>
</dbReference>
<dbReference type="GO" id="GO:0004867">
    <property type="term" value="F:serine-type endopeptidase inhibitor activity"/>
    <property type="evidence" value="ECO:0007669"/>
    <property type="project" value="UniProtKB-KW"/>
</dbReference>
<keyword evidence="3" id="KW-0722">Serine protease inhibitor</keyword>
<proteinExistence type="inferred from homology"/>
<evidence type="ECO:0000256" key="2">
    <source>
        <dbReference type="ARBA" id="ARBA00022690"/>
    </source>
</evidence>
<keyword evidence="2" id="KW-0646">Protease inhibitor</keyword>
<evidence type="ECO:0000256" key="3">
    <source>
        <dbReference type="ARBA" id="ARBA00022900"/>
    </source>
</evidence>
<evidence type="ECO:0000313" key="4">
    <source>
        <dbReference type="EMBL" id="KAL2610153.1"/>
    </source>
</evidence>
<reference evidence="4 5" key="1">
    <citation type="submission" date="2024-09" db="EMBL/GenBank/DDBJ databases">
        <title>Chromosome-scale assembly of Riccia fluitans.</title>
        <authorList>
            <person name="Paukszto L."/>
            <person name="Sawicki J."/>
            <person name="Karawczyk K."/>
            <person name="Piernik-Szablinska J."/>
            <person name="Szczecinska M."/>
            <person name="Mazdziarz M."/>
        </authorList>
    </citation>
    <scope>NUCLEOTIDE SEQUENCE [LARGE SCALE GENOMIC DNA]</scope>
    <source>
        <strain evidence="4">Rf_01</strain>
        <tissue evidence="4">Aerial parts of the thallus</tissue>
    </source>
</reference>
<dbReference type="Pfam" id="PF00280">
    <property type="entry name" value="potato_inhibit"/>
    <property type="match status" value="1"/>
</dbReference>
<comment type="similarity">
    <text evidence="1">Belongs to the protease inhibitor I13 (potato type I serine protease inhibitor) family.</text>
</comment>
<dbReference type="AlphaFoldDB" id="A0ABD1XRJ7"/>
<gene>
    <name evidence="4" type="ORF">R1flu_028726</name>
</gene>
<dbReference type="Gene3D" id="3.30.10.10">
    <property type="entry name" value="Trypsin Inhibitor V, subunit A"/>
    <property type="match status" value="1"/>
</dbReference>
<sequence length="152" mass="16914">MLDVHSLELITAGTVKNAWPEFQGGDVQKVQEQLKAQGVTVFLQEPHESTEEPPTNQGTAQDVWLYTNGGDGAQVQGIPVRGTWHPNRIQPGWPELVETGFEKAIEMITVEQIGMKVVYGPDGFPRDKMIDRRRVFLDIDSHGNVARIPKLG</sequence>
<evidence type="ECO:0000256" key="1">
    <source>
        <dbReference type="ARBA" id="ARBA00008210"/>
    </source>
</evidence>
<keyword evidence="5" id="KW-1185">Reference proteome</keyword>
<dbReference type="InterPro" id="IPR036354">
    <property type="entry name" value="Prot_inh_pot1_sf"/>
</dbReference>
<name>A0ABD1XRJ7_9MARC</name>